<gene>
    <name evidence="2" type="ORF">GIX10_10550</name>
    <name evidence="1" type="ORF">SKM51_04230</name>
</gene>
<dbReference type="Proteomes" id="UP001278995">
    <property type="component" value="Unassembled WGS sequence"/>
</dbReference>
<sequence length="106" mass="11933">MKILSLVVVTFILTGCMGTSKDIKKAESLFIQFKCTNIESTQIPHSSLNSYYEQSLYSSKKKAGSYIESYKQGDKLFDISLHEVVEQQYVIYKEACQSLGGISKSE</sequence>
<dbReference type="Proteomes" id="UP000473854">
    <property type="component" value="Unassembled WGS sequence"/>
</dbReference>
<dbReference type="PROSITE" id="PS51257">
    <property type="entry name" value="PROKAR_LIPOPROTEIN"/>
    <property type="match status" value="1"/>
</dbReference>
<comment type="caution">
    <text evidence="2">The sequence shown here is derived from an EMBL/GenBank/DDBJ whole genome shotgun (WGS) entry which is preliminary data.</text>
</comment>
<evidence type="ECO:0000313" key="4">
    <source>
        <dbReference type="Proteomes" id="UP001278995"/>
    </source>
</evidence>
<dbReference type="EMBL" id="WLYL01000036">
    <property type="protein sequence ID" value="MTD11859.1"/>
    <property type="molecule type" value="Genomic_DNA"/>
</dbReference>
<organism evidence="2 3">
    <name type="scientific">Acinetobacter faecalis</name>
    <dbReference type="NCBI Taxonomy" id="2665161"/>
    <lineage>
        <taxon>Bacteria</taxon>
        <taxon>Pseudomonadati</taxon>
        <taxon>Pseudomonadota</taxon>
        <taxon>Gammaproteobacteria</taxon>
        <taxon>Moraxellales</taxon>
        <taxon>Moraxellaceae</taxon>
        <taxon>Acinetobacter</taxon>
    </lineage>
</organism>
<reference evidence="2 3" key="1">
    <citation type="submission" date="2019-11" db="EMBL/GenBank/DDBJ databases">
        <authorList>
            <person name="An D."/>
        </authorList>
    </citation>
    <scope>NUCLEOTIDE SEQUENCE [LARGE SCALE GENOMIC DNA]</scope>
    <source>
        <strain evidence="2 3">YIM 103518</strain>
    </source>
</reference>
<accession>A0A6L6GHE9</accession>
<evidence type="ECO:0000313" key="3">
    <source>
        <dbReference type="Proteomes" id="UP000473854"/>
    </source>
</evidence>
<name>A0A6L6GHE9_9GAMM</name>
<dbReference type="EMBL" id="JAXHPL010000014">
    <property type="protein sequence ID" value="MDY6486418.1"/>
    <property type="molecule type" value="Genomic_DNA"/>
</dbReference>
<reference evidence="1 4" key="2">
    <citation type="submission" date="2023-11" db="EMBL/GenBank/DDBJ databases">
        <title>The common occurrence of Acinetobacte faecalis in cattle feces and its emended description.</title>
        <authorList>
            <person name="Kyselkova M."/>
            <person name="Xanthopoulou K."/>
            <person name="Shestivska V."/>
            <person name="Spanelova P."/>
            <person name="Maixnerova M."/>
            <person name="Higgins P.G."/>
            <person name="Nemec A."/>
        </authorList>
    </citation>
    <scope>NUCLEOTIDE SEQUENCE [LARGE SCALE GENOMIC DNA]</scope>
    <source>
        <strain evidence="1 4">ANC 7483</strain>
    </source>
</reference>
<evidence type="ECO:0008006" key="5">
    <source>
        <dbReference type="Google" id="ProtNLM"/>
    </source>
</evidence>
<evidence type="ECO:0000313" key="1">
    <source>
        <dbReference type="EMBL" id="MDY6486418.1"/>
    </source>
</evidence>
<proteinExistence type="predicted"/>
<protein>
    <recommendedName>
        <fullName evidence="5">Lipoprotein</fullName>
    </recommendedName>
</protein>
<dbReference type="AlphaFoldDB" id="A0A6L6GHE9"/>
<evidence type="ECO:0000313" key="2">
    <source>
        <dbReference type="EMBL" id="MTD11859.1"/>
    </source>
</evidence>
<dbReference type="RefSeq" id="WP_154773429.1">
    <property type="nucleotide sequence ID" value="NZ_JAXHPE010000041.1"/>
</dbReference>